<organism evidence="1 2">
    <name type="scientific">Aphanomyces astaci</name>
    <name type="common">Crayfish plague agent</name>
    <dbReference type="NCBI Taxonomy" id="112090"/>
    <lineage>
        <taxon>Eukaryota</taxon>
        <taxon>Sar</taxon>
        <taxon>Stramenopiles</taxon>
        <taxon>Oomycota</taxon>
        <taxon>Saprolegniomycetes</taxon>
        <taxon>Saprolegniales</taxon>
        <taxon>Verrucalvaceae</taxon>
        <taxon>Aphanomyces</taxon>
    </lineage>
</organism>
<proteinExistence type="predicted"/>
<accession>A0A418FQA4</accession>
<comment type="caution">
    <text evidence="1">The sequence shown here is derived from an EMBL/GenBank/DDBJ whole genome shotgun (WGS) entry which is preliminary data.</text>
</comment>
<protein>
    <recommendedName>
        <fullName evidence="3">DDE-1 domain-containing protein</fullName>
    </recommendedName>
</protein>
<evidence type="ECO:0000313" key="2">
    <source>
        <dbReference type="Proteomes" id="UP000285430"/>
    </source>
</evidence>
<sequence>MAPFKRHLRDLWIAEDIIDHDEEGDEDWMSPAAHIKRTTMIKRTIMVWEKITPEQVRASFLKAIPKLE</sequence>
<gene>
    <name evidence="1" type="ORF">DYB37_013089</name>
</gene>
<dbReference type="EMBL" id="QUTH01000598">
    <property type="protein sequence ID" value="RHZ33447.1"/>
    <property type="molecule type" value="Genomic_DNA"/>
</dbReference>
<dbReference type="Proteomes" id="UP000285430">
    <property type="component" value="Unassembled WGS sequence"/>
</dbReference>
<evidence type="ECO:0008006" key="3">
    <source>
        <dbReference type="Google" id="ProtNLM"/>
    </source>
</evidence>
<dbReference type="AlphaFoldDB" id="A0A418FQA4"/>
<reference evidence="1 2" key="1">
    <citation type="submission" date="2018-08" db="EMBL/GenBank/DDBJ databases">
        <title>Aphanomyces genome sequencing and annotation.</title>
        <authorList>
            <person name="Minardi D."/>
            <person name="Oidtmann B."/>
            <person name="Van Der Giezen M."/>
            <person name="Studholme D.J."/>
        </authorList>
    </citation>
    <scope>NUCLEOTIDE SEQUENCE [LARGE SCALE GENOMIC DNA]</scope>
    <source>
        <strain evidence="1 2">Da</strain>
    </source>
</reference>
<evidence type="ECO:0000313" key="1">
    <source>
        <dbReference type="EMBL" id="RHZ33447.1"/>
    </source>
</evidence>
<name>A0A418FQA4_APHAT</name>